<dbReference type="AlphaFoldDB" id="A0A6J3FE26"/>
<reference evidence="8" key="1">
    <citation type="submission" date="2025-08" db="UniProtKB">
        <authorList>
            <consortium name="RefSeq"/>
        </authorList>
    </citation>
    <scope>IDENTIFICATION</scope>
    <source>
        <tissue evidence="8">Blood</tissue>
    </source>
</reference>
<dbReference type="GeneID" id="116530073"/>
<dbReference type="CTD" id="347732"/>
<dbReference type="FunFam" id="1.10.287.70:FF:000186">
    <property type="entry name" value="Cation channel sperm-associated protein 3"/>
    <property type="match status" value="1"/>
</dbReference>
<keyword evidence="3 5" id="KW-1133">Transmembrane helix</keyword>
<dbReference type="RefSeq" id="XP_032103933.1">
    <property type="nucleotide sequence ID" value="XM_032248042.1"/>
</dbReference>
<dbReference type="InterPro" id="IPR005821">
    <property type="entry name" value="Ion_trans_dom"/>
</dbReference>
<feature type="transmembrane region" description="Helical" evidence="5">
    <location>
        <begin position="233"/>
        <end position="260"/>
    </location>
</feature>
<organism evidence="7 8">
    <name type="scientific">Sapajus apella</name>
    <name type="common">Brown-capped capuchin</name>
    <name type="synonym">Cebus apella</name>
    <dbReference type="NCBI Taxonomy" id="9515"/>
    <lineage>
        <taxon>Eukaryota</taxon>
        <taxon>Metazoa</taxon>
        <taxon>Chordata</taxon>
        <taxon>Craniata</taxon>
        <taxon>Vertebrata</taxon>
        <taxon>Euteleostomi</taxon>
        <taxon>Mammalia</taxon>
        <taxon>Eutheria</taxon>
        <taxon>Euarchontoglires</taxon>
        <taxon>Primates</taxon>
        <taxon>Haplorrhini</taxon>
        <taxon>Platyrrhini</taxon>
        <taxon>Cebidae</taxon>
        <taxon>Cebinae</taxon>
        <taxon>Sapajus</taxon>
    </lineage>
</organism>
<dbReference type="GO" id="GO:0005245">
    <property type="term" value="F:voltage-gated calcium channel activity"/>
    <property type="evidence" value="ECO:0007669"/>
    <property type="project" value="TreeGrafter"/>
</dbReference>
<feature type="transmembrane region" description="Helical" evidence="5">
    <location>
        <begin position="173"/>
        <end position="190"/>
    </location>
</feature>
<feature type="domain" description="Ion transport" evidence="6">
    <location>
        <begin position="109"/>
        <end position="329"/>
    </location>
</feature>
<proteinExistence type="predicted"/>
<feature type="transmembrane region" description="Helical" evidence="5">
    <location>
        <begin position="110"/>
        <end position="129"/>
    </location>
</feature>
<evidence type="ECO:0000313" key="8">
    <source>
        <dbReference type="RefSeq" id="XP_032103933.1"/>
    </source>
</evidence>
<feature type="transmembrane region" description="Helical" evidence="5">
    <location>
        <begin position="74"/>
        <end position="90"/>
    </location>
</feature>
<dbReference type="InterPro" id="IPR027359">
    <property type="entry name" value="Volt_channel_dom_sf"/>
</dbReference>
<protein>
    <submittedName>
        <fullName evidence="8">Cation channel sperm-associated protein 3 isoform X1</fullName>
    </submittedName>
</protein>
<keyword evidence="7" id="KW-1185">Reference proteome</keyword>
<evidence type="ECO:0000256" key="1">
    <source>
        <dbReference type="ARBA" id="ARBA00004141"/>
    </source>
</evidence>
<evidence type="ECO:0000313" key="7">
    <source>
        <dbReference type="Proteomes" id="UP000504640"/>
    </source>
</evidence>
<evidence type="ECO:0000259" key="6">
    <source>
        <dbReference type="Pfam" id="PF00520"/>
    </source>
</evidence>
<dbReference type="Gene3D" id="1.10.287.70">
    <property type="match status" value="1"/>
</dbReference>
<evidence type="ECO:0000256" key="4">
    <source>
        <dbReference type="ARBA" id="ARBA00023136"/>
    </source>
</evidence>
<dbReference type="GO" id="GO:0001669">
    <property type="term" value="C:acrosomal vesicle"/>
    <property type="evidence" value="ECO:0007669"/>
    <property type="project" value="TreeGrafter"/>
</dbReference>
<evidence type="ECO:0000256" key="5">
    <source>
        <dbReference type="SAM" id="Phobius"/>
    </source>
</evidence>
<dbReference type="Gene3D" id="1.20.120.350">
    <property type="entry name" value="Voltage-gated potassium channels. Chain C"/>
    <property type="match status" value="1"/>
</dbReference>
<dbReference type="SUPFAM" id="SSF81324">
    <property type="entry name" value="Voltage-gated potassium channels"/>
    <property type="match status" value="1"/>
</dbReference>
<keyword evidence="4 5" id="KW-0472">Membrane</keyword>
<feature type="transmembrane region" description="Helical" evidence="5">
    <location>
        <begin position="301"/>
        <end position="328"/>
    </location>
</feature>
<gene>
    <name evidence="8" type="primary">CATSPER3</name>
</gene>
<accession>A0A6J3FE26</accession>
<dbReference type="GO" id="GO:0036128">
    <property type="term" value="C:CatSper complex"/>
    <property type="evidence" value="ECO:0007669"/>
    <property type="project" value="TreeGrafter"/>
</dbReference>
<dbReference type="GO" id="GO:0048240">
    <property type="term" value="P:sperm capacitation"/>
    <property type="evidence" value="ECO:0007669"/>
    <property type="project" value="TreeGrafter"/>
</dbReference>
<name>A0A6J3FE26_SAPAP</name>
<dbReference type="GO" id="GO:0006814">
    <property type="term" value="P:sodium ion transport"/>
    <property type="evidence" value="ECO:0007669"/>
    <property type="project" value="TreeGrafter"/>
</dbReference>
<evidence type="ECO:0000256" key="2">
    <source>
        <dbReference type="ARBA" id="ARBA00022692"/>
    </source>
</evidence>
<keyword evidence="2 5" id="KW-0812">Transmembrane</keyword>
<sequence>MKMTLCFAGEGVVTILFQRSRGRELSGDRVSMIIMCISVVIYSTFHCYVKVYVHLYSQKGESRALSLQKGMHYVGIRLCSAITILYIQLFDRRKDDEFRAFVKKVIMSRFFKLIMISSVGLNAFFTALWTSYDIRYRLFRLLEFSEMFFVSICTSELAMKIYVDPTEYWKDGYNMLDVVIFIIMFLPYVFRKFLGKQFTYLHITDGIQSLRILKLISYSRGIRTMITAVGQTVYTVASVLLLLFLLMYIFGVLGFCLFGSQDTGDYDNWGNLAVAFFTLFSLATVDGWTDLQKELDNRSLALSRAFTIVFILLASFIFLNMFVGVMIMHTEDSIKKFERELMLERKTTIMEQKQVILQRQQEEVSRLMHMQKNADCKSFSELVENFKKTLRHTDPMVLDDFGTSLPFIDIYFSTLDYQDMTIHKLQELYYEIAHVLGLMLEDLPQKPQPLENVDEK</sequence>
<feature type="transmembrane region" description="Helical" evidence="5">
    <location>
        <begin position="32"/>
        <end position="53"/>
    </location>
</feature>
<dbReference type="PANTHER" id="PTHR47131:SF1">
    <property type="entry name" value="CATION CHANNEL SPERM-ASSOCIATED PROTEIN 3"/>
    <property type="match status" value="1"/>
</dbReference>
<evidence type="ECO:0000256" key="3">
    <source>
        <dbReference type="ARBA" id="ARBA00022989"/>
    </source>
</evidence>
<dbReference type="PANTHER" id="PTHR47131">
    <property type="entry name" value="CATION CHANNEL SPERM-ASSOCIATED PROTEIN 3"/>
    <property type="match status" value="1"/>
</dbReference>
<feature type="transmembrane region" description="Helical" evidence="5">
    <location>
        <begin position="272"/>
        <end position="289"/>
    </location>
</feature>
<comment type="subcellular location">
    <subcellularLocation>
        <location evidence="1">Membrane</location>
        <topology evidence="1">Multi-pass membrane protein</topology>
    </subcellularLocation>
</comment>
<dbReference type="Pfam" id="PF00520">
    <property type="entry name" value="Ion_trans"/>
    <property type="match status" value="1"/>
</dbReference>
<dbReference type="Proteomes" id="UP000504640">
    <property type="component" value="Unplaced"/>
</dbReference>
<dbReference type="GO" id="GO:0030317">
    <property type="term" value="P:flagellated sperm motility"/>
    <property type="evidence" value="ECO:0007669"/>
    <property type="project" value="TreeGrafter"/>
</dbReference>